<dbReference type="Proteomes" id="UP000887540">
    <property type="component" value="Unplaced"/>
</dbReference>
<dbReference type="AlphaFoldDB" id="A0A914EHL1"/>
<feature type="compositionally biased region" description="Basic and acidic residues" evidence="2">
    <location>
        <begin position="10"/>
        <end position="20"/>
    </location>
</feature>
<dbReference type="SUPFAM" id="SSF47072">
    <property type="entry name" value="Cysteine alpha-hairpin motif"/>
    <property type="match status" value="1"/>
</dbReference>
<proteinExistence type="predicted"/>
<dbReference type="WBParaSite" id="ACRNAN_scaffold8402.g30657.t1">
    <property type="protein sequence ID" value="ACRNAN_scaffold8402.g30657.t1"/>
    <property type="gene ID" value="ACRNAN_scaffold8402.g30657"/>
</dbReference>
<evidence type="ECO:0000256" key="1">
    <source>
        <dbReference type="SAM" id="Coils"/>
    </source>
</evidence>
<feature type="region of interest" description="Disordered" evidence="2">
    <location>
        <begin position="1"/>
        <end position="20"/>
    </location>
</feature>
<evidence type="ECO:0000256" key="2">
    <source>
        <dbReference type="SAM" id="MobiDB-lite"/>
    </source>
</evidence>
<name>A0A914EHL1_9BILA</name>
<reference evidence="4" key="1">
    <citation type="submission" date="2022-11" db="UniProtKB">
        <authorList>
            <consortium name="WormBaseParasite"/>
        </authorList>
    </citation>
    <scope>IDENTIFICATION</scope>
</reference>
<organism evidence="3 4">
    <name type="scientific">Acrobeloides nanus</name>
    <dbReference type="NCBI Taxonomy" id="290746"/>
    <lineage>
        <taxon>Eukaryota</taxon>
        <taxon>Metazoa</taxon>
        <taxon>Ecdysozoa</taxon>
        <taxon>Nematoda</taxon>
        <taxon>Chromadorea</taxon>
        <taxon>Rhabditida</taxon>
        <taxon>Tylenchina</taxon>
        <taxon>Cephalobomorpha</taxon>
        <taxon>Cephaloboidea</taxon>
        <taxon>Cephalobidae</taxon>
        <taxon>Acrobeloides</taxon>
    </lineage>
</organism>
<protein>
    <submittedName>
        <fullName evidence="4">Uncharacterized protein</fullName>
    </submittedName>
</protein>
<sequence>MGAEQSQPEQPEKPVRIERSEIPEAYYNVAVSDNVVRRVRSERGAGAVDEEKRRLEEQLQRERENNHKLRMQMQQLSDLQQRHSTNIEVQPAKKESISLDDMQERNRVFDDTVDRVKKQFFSFQRENACDGTEKEILSCLEKNNGKHLKCQSLLPKYHECIEKFREEVLAQKR</sequence>
<evidence type="ECO:0000313" key="4">
    <source>
        <dbReference type="WBParaSite" id="ACRNAN_scaffold8402.g30657.t1"/>
    </source>
</evidence>
<evidence type="ECO:0000313" key="3">
    <source>
        <dbReference type="Proteomes" id="UP000887540"/>
    </source>
</evidence>
<feature type="coiled-coil region" evidence="1">
    <location>
        <begin position="45"/>
        <end position="119"/>
    </location>
</feature>
<accession>A0A914EHL1</accession>
<dbReference type="InterPro" id="IPR009069">
    <property type="entry name" value="Cys_alpha_HP_mot_SF"/>
</dbReference>
<keyword evidence="3" id="KW-1185">Reference proteome</keyword>
<keyword evidence="1" id="KW-0175">Coiled coil</keyword>